<proteinExistence type="predicted"/>
<evidence type="ECO:0000313" key="1">
    <source>
        <dbReference type="EMBL" id="GBN72995.1"/>
    </source>
</evidence>
<organism evidence="1 2">
    <name type="scientific">Araneus ventricosus</name>
    <name type="common">Orbweaver spider</name>
    <name type="synonym">Epeira ventricosa</name>
    <dbReference type="NCBI Taxonomy" id="182803"/>
    <lineage>
        <taxon>Eukaryota</taxon>
        <taxon>Metazoa</taxon>
        <taxon>Ecdysozoa</taxon>
        <taxon>Arthropoda</taxon>
        <taxon>Chelicerata</taxon>
        <taxon>Arachnida</taxon>
        <taxon>Araneae</taxon>
        <taxon>Araneomorphae</taxon>
        <taxon>Entelegynae</taxon>
        <taxon>Araneoidea</taxon>
        <taxon>Araneidae</taxon>
        <taxon>Araneus</taxon>
    </lineage>
</organism>
<dbReference type="Proteomes" id="UP000499080">
    <property type="component" value="Unassembled WGS sequence"/>
</dbReference>
<comment type="caution">
    <text evidence="1">The sequence shown here is derived from an EMBL/GenBank/DDBJ whole genome shotgun (WGS) entry which is preliminary data.</text>
</comment>
<reference evidence="1 2" key="1">
    <citation type="journal article" date="2019" name="Sci. Rep.">
        <title>Orb-weaving spider Araneus ventricosus genome elucidates the spidroin gene catalogue.</title>
        <authorList>
            <person name="Kono N."/>
            <person name="Nakamura H."/>
            <person name="Ohtoshi R."/>
            <person name="Moran D.A.P."/>
            <person name="Shinohara A."/>
            <person name="Yoshida Y."/>
            <person name="Fujiwara M."/>
            <person name="Mori M."/>
            <person name="Tomita M."/>
            <person name="Arakawa K."/>
        </authorList>
    </citation>
    <scope>NUCLEOTIDE SEQUENCE [LARGE SCALE GENOMIC DNA]</scope>
</reference>
<evidence type="ECO:0000313" key="2">
    <source>
        <dbReference type="Proteomes" id="UP000499080"/>
    </source>
</evidence>
<name>A0A4Y2RDS5_ARAVE</name>
<gene>
    <name evidence="1" type="ORF">AVEN_254668_1</name>
</gene>
<keyword evidence="2" id="KW-1185">Reference proteome</keyword>
<dbReference type="AlphaFoldDB" id="A0A4Y2RDS5"/>
<sequence>MTPRDFSLWGYGKGHCFLCLLWRKQLKAENVLLSLATDMLQNVCREMGYRLEDTRVIRGSHVEHLQDTLKSQKTGTGMRMQIKRYGTNQSTALRSATPI</sequence>
<dbReference type="EMBL" id="BGPR01016440">
    <property type="protein sequence ID" value="GBN72995.1"/>
    <property type="molecule type" value="Genomic_DNA"/>
</dbReference>
<accession>A0A4Y2RDS5</accession>
<protein>
    <submittedName>
        <fullName evidence="1">Uncharacterized protein</fullName>
    </submittedName>
</protein>